<dbReference type="Pfam" id="PF08424">
    <property type="entry name" value="NRDE-2"/>
    <property type="match status" value="1"/>
</dbReference>
<dbReference type="AlphaFoldDB" id="A0AAV3ZMP9"/>
<dbReference type="SUPFAM" id="SSF48452">
    <property type="entry name" value="TPR-like"/>
    <property type="match status" value="1"/>
</dbReference>
<evidence type="ECO:0000256" key="1">
    <source>
        <dbReference type="ARBA" id="ARBA00004123"/>
    </source>
</evidence>
<dbReference type="Proteomes" id="UP000735302">
    <property type="component" value="Unassembled WGS sequence"/>
</dbReference>
<dbReference type="InterPro" id="IPR003107">
    <property type="entry name" value="HAT"/>
</dbReference>
<dbReference type="InterPro" id="IPR011990">
    <property type="entry name" value="TPR-like_helical_dom_sf"/>
</dbReference>
<dbReference type="GO" id="GO:0031048">
    <property type="term" value="P:regulatory ncRNA-mediated heterochromatin formation"/>
    <property type="evidence" value="ECO:0007669"/>
    <property type="project" value="TreeGrafter"/>
</dbReference>
<protein>
    <submittedName>
        <fullName evidence="4">Protein nrde2 homolog</fullName>
    </submittedName>
</protein>
<sequence length="685" mass="79145">MATYQALIEFNLHCPSNLNLSSTKERAAEFEKFWESSMPRFGEENAFGWAKWSEQKNKGLDQQMSFVDVNLEEQEDAIIAEQLPLSQTWIKMEQLREKSHFLPWRPNTSKEETEDNAEDPERLVLFDDVYPMLFRLTKSDSCIRIICLFLKFLGMPSTILSDRIQFWEKETGSSRFEQFSKAIFVQCPELSDCYLAEEFSSEWPLHPLLLTFLSNVLLQAESYFSLSDRTFFTLLRLENEVLKNGSRKISKLPALSIKAIKRFGKSVLKESQNRNNLVIWDAYIRLLWACSDKMAETVSMIETAMAMFMGSHILNPDKKYGVCLLSLTYCQILLNFEPLEHIEATFRHSSPTPEDKQQVMSCLGALIENKVFKPGVSVEITPGYILKIRSMYERQITEYTNKLGKAQENTDFLCTLINCFALFEFCASNFDTANSIYESTRFSIKKCEQSLSSLLAVLHALLKNLYLYQLSFITNVMHIILIPRACLRKIIYEGLNEFPECSKLHSAFIKLEERSHIAGRLRQYYSKMLRNSTTLAVPLYAAASELLRHSRIKMESTAASESHDLGIMHRIRSVFEAALSHSISSHCPLLWRLYLNFEFKYGARSKAKGILYRSLQNCPWAKSIFKDGIALFGDVELQEMIDLMTEEEIRVRMPLEEIELLCTVQKKQSEDECKKIENEHDSGNL</sequence>
<gene>
    <name evidence="4" type="ORF">PoB_002308900</name>
</gene>
<comment type="similarity">
    <text evidence="2">Belongs to the NRDE2 family.</text>
</comment>
<keyword evidence="5" id="KW-1185">Reference proteome</keyword>
<evidence type="ECO:0000313" key="4">
    <source>
        <dbReference type="EMBL" id="GFN96583.1"/>
    </source>
</evidence>
<dbReference type="InterPro" id="IPR013633">
    <property type="entry name" value="NRDE-2"/>
</dbReference>
<accession>A0AAV3ZMP9</accession>
<dbReference type="GO" id="GO:0071013">
    <property type="term" value="C:catalytic step 2 spliceosome"/>
    <property type="evidence" value="ECO:0007669"/>
    <property type="project" value="TreeGrafter"/>
</dbReference>
<reference evidence="4 5" key="1">
    <citation type="journal article" date="2021" name="Elife">
        <title>Chloroplast acquisition without the gene transfer in kleptoplastic sea slugs, Plakobranchus ocellatus.</title>
        <authorList>
            <person name="Maeda T."/>
            <person name="Takahashi S."/>
            <person name="Yoshida T."/>
            <person name="Shimamura S."/>
            <person name="Takaki Y."/>
            <person name="Nagai Y."/>
            <person name="Toyoda A."/>
            <person name="Suzuki Y."/>
            <person name="Arimoto A."/>
            <person name="Ishii H."/>
            <person name="Satoh N."/>
            <person name="Nishiyama T."/>
            <person name="Hasebe M."/>
            <person name="Maruyama T."/>
            <person name="Minagawa J."/>
            <person name="Obokata J."/>
            <person name="Shigenobu S."/>
        </authorList>
    </citation>
    <scope>NUCLEOTIDE SEQUENCE [LARGE SCALE GENOMIC DNA]</scope>
</reference>
<comment type="subcellular location">
    <subcellularLocation>
        <location evidence="1">Nucleus</location>
    </subcellularLocation>
</comment>
<dbReference type="GO" id="GO:1902369">
    <property type="term" value="P:negative regulation of RNA catabolic process"/>
    <property type="evidence" value="ECO:0007669"/>
    <property type="project" value="TreeGrafter"/>
</dbReference>
<name>A0AAV3ZMP9_9GAST</name>
<evidence type="ECO:0000256" key="3">
    <source>
        <dbReference type="ARBA" id="ARBA00023242"/>
    </source>
</evidence>
<evidence type="ECO:0000313" key="5">
    <source>
        <dbReference type="Proteomes" id="UP000735302"/>
    </source>
</evidence>
<dbReference type="Gene3D" id="1.25.40.10">
    <property type="entry name" value="Tetratricopeptide repeat domain"/>
    <property type="match status" value="1"/>
</dbReference>
<dbReference type="PANTHER" id="PTHR13471">
    <property type="entry name" value="TETRATRICOPEPTIDE-LIKE HELICAL"/>
    <property type="match status" value="1"/>
</dbReference>
<proteinExistence type="inferred from homology"/>
<dbReference type="SMART" id="SM00386">
    <property type="entry name" value="HAT"/>
    <property type="match status" value="1"/>
</dbReference>
<evidence type="ECO:0000256" key="2">
    <source>
        <dbReference type="ARBA" id="ARBA00009265"/>
    </source>
</evidence>
<comment type="caution">
    <text evidence="4">The sequence shown here is derived from an EMBL/GenBank/DDBJ whole genome shotgun (WGS) entry which is preliminary data.</text>
</comment>
<dbReference type="GO" id="GO:0006396">
    <property type="term" value="P:RNA processing"/>
    <property type="evidence" value="ECO:0007669"/>
    <property type="project" value="InterPro"/>
</dbReference>
<keyword evidence="3" id="KW-0539">Nucleus</keyword>
<organism evidence="4 5">
    <name type="scientific">Plakobranchus ocellatus</name>
    <dbReference type="NCBI Taxonomy" id="259542"/>
    <lineage>
        <taxon>Eukaryota</taxon>
        <taxon>Metazoa</taxon>
        <taxon>Spiralia</taxon>
        <taxon>Lophotrochozoa</taxon>
        <taxon>Mollusca</taxon>
        <taxon>Gastropoda</taxon>
        <taxon>Heterobranchia</taxon>
        <taxon>Euthyneura</taxon>
        <taxon>Panpulmonata</taxon>
        <taxon>Sacoglossa</taxon>
        <taxon>Placobranchoidea</taxon>
        <taxon>Plakobranchidae</taxon>
        <taxon>Plakobranchus</taxon>
    </lineage>
</organism>
<dbReference type="PANTHER" id="PTHR13471:SF0">
    <property type="entry name" value="NUCLEAR EXOSOME REGULATOR NRDE2"/>
    <property type="match status" value="1"/>
</dbReference>
<dbReference type="EMBL" id="BLXT01002683">
    <property type="protein sequence ID" value="GFN96583.1"/>
    <property type="molecule type" value="Genomic_DNA"/>
</dbReference>